<evidence type="ECO:0000256" key="8">
    <source>
        <dbReference type="ARBA" id="ARBA00023163"/>
    </source>
</evidence>
<comment type="caution">
    <text evidence="13">The sequence shown here is derived from an EMBL/GenBank/DDBJ whole genome shotgun (WGS) entry which is preliminary data.</text>
</comment>
<dbReference type="InterPro" id="IPR045914">
    <property type="entry name" value="Zn532-like"/>
</dbReference>
<keyword evidence="5" id="KW-0862">Zinc</keyword>
<keyword evidence="4 10" id="KW-0863">Zinc-finger</keyword>
<dbReference type="Pfam" id="PF00096">
    <property type="entry name" value="zf-C2H2"/>
    <property type="match status" value="2"/>
</dbReference>
<keyword evidence="2" id="KW-0479">Metal-binding</keyword>
<keyword evidence="9" id="KW-0539">Nucleus</keyword>
<dbReference type="Pfam" id="PF16622">
    <property type="entry name" value="zf-C2H2_11"/>
    <property type="match status" value="2"/>
</dbReference>
<evidence type="ECO:0000313" key="13">
    <source>
        <dbReference type="EMBL" id="KAK3096597.1"/>
    </source>
</evidence>
<dbReference type="PANTHER" id="PTHR47222:SF5">
    <property type="entry name" value="LOW QUALITY PROTEIN: ZINC FINGER PROTEIN 532-LIKE"/>
    <property type="match status" value="1"/>
</dbReference>
<dbReference type="PROSITE" id="PS50157">
    <property type="entry name" value="ZINC_FINGER_C2H2_2"/>
    <property type="match status" value="4"/>
</dbReference>
<dbReference type="InterPro" id="IPR013087">
    <property type="entry name" value="Znf_C2H2_type"/>
</dbReference>
<dbReference type="PROSITE" id="PS00028">
    <property type="entry name" value="ZINC_FINGER_C2H2_1"/>
    <property type="match status" value="5"/>
</dbReference>
<dbReference type="AlphaFoldDB" id="A0AA89BZN2"/>
<feature type="domain" description="C2H2-type" evidence="12">
    <location>
        <begin position="91"/>
        <end position="119"/>
    </location>
</feature>
<gene>
    <name evidence="13" type="ORF">FSP39_001560</name>
</gene>
<dbReference type="GO" id="GO:0005634">
    <property type="term" value="C:nucleus"/>
    <property type="evidence" value="ECO:0007669"/>
    <property type="project" value="UniProtKB-SubCell"/>
</dbReference>
<comment type="subcellular location">
    <subcellularLocation>
        <location evidence="1">Nucleus</location>
    </subcellularLocation>
</comment>
<dbReference type="Proteomes" id="UP001186944">
    <property type="component" value="Unassembled WGS sequence"/>
</dbReference>
<evidence type="ECO:0000256" key="4">
    <source>
        <dbReference type="ARBA" id="ARBA00022771"/>
    </source>
</evidence>
<evidence type="ECO:0000256" key="3">
    <source>
        <dbReference type="ARBA" id="ARBA00022737"/>
    </source>
</evidence>
<name>A0AA89BZN2_PINIB</name>
<feature type="domain" description="C2H2-type" evidence="12">
    <location>
        <begin position="120"/>
        <end position="148"/>
    </location>
</feature>
<evidence type="ECO:0000256" key="2">
    <source>
        <dbReference type="ARBA" id="ARBA00022723"/>
    </source>
</evidence>
<feature type="domain" description="C2H2-type" evidence="12">
    <location>
        <begin position="265"/>
        <end position="288"/>
    </location>
</feature>
<dbReference type="SMART" id="SM00355">
    <property type="entry name" value="ZnF_C2H2"/>
    <property type="match status" value="6"/>
</dbReference>
<evidence type="ECO:0000256" key="1">
    <source>
        <dbReference type="ARBA" id="ARBA00004123"/>
    </source>
</evidence>
<keyword evidence="14" id="KW-1185">Reference proteome</keyword>
<reference evidence="13" key="1">
    <citation type="submission" date="2019-08" db="EMBL/GenBank/DDBJ databases">
        <title>The improved chromosome-level genome for the pearl oyster Pinctada fucata martensii using PacBio sequencing and Hi-C.</title>
        <authorList>
            <person name="Zheng Z."/>
        </authorList>
    </citation>
    <scope>NUCLEOTIDE SEQUENCE</scope>
    <source>
        <strain evidence="13">ZZ-2019</strain>
        <tissue evidence="13">Adductor muscle</tissue>
    </source>
</reference>
<feature type="region of interest" description="Disordered" evidence="11">
    <location>
        <begin position="357"/>
        <end position="396"/>
    </location>
</feature>
<feature type="domain" description="C2H2-type" evidence="12">
    <location>
        <begin position="337"/>
        <end position="359"/>
    </location>
</feature>
<evidence type="ECO:0000256" key="7">
    <source>
        <dbReference type="ARBA" id="ARBA00023125"/>
    </source>
</evidence>
<feature type="compositionally biased region" description="Polar residues" evidence="11">
    <location>
        <begin position="374"/>
        <end position="396"/>
    </location>
</feature>
<keyword evidence="8" id="KW-0804">Transcription</keyword>
<dbReference type="InterPro" id="IPR036236">
    <property type="entry name" value="Znf_C2H2_sf"/>
</dbReference>
<organism evidence="13 14">
    <name type="scientific">Pinctada imbricata</name>
    <name type="common">Atlantic pearl-oyster</name>
    <name type="synonym">Pinctada martensii</name>
    <dbReference type="NCBI Taxonomy" id="66713"/>
    <lineage>
        <taxon>Eukaryota</taxon>
        <taxon>Metazoa</taxon>
        <taxon>Spiralia</taxon>
        <taxon>Lophotrochozoa</taxon>
        <taxon>Mollusca</taxon>
        <taxon>Bivalvia</taxon>
        <taxon>Autobranchia</taxon>
        <taxon>Pteriomorphia</taxon>
        <taxon>Pterioida</taxon>
        <taxon>Pterioidea</taxon>
        <taxon>Pteriidae</taxon>
        <taxon>Pinctada</taxon>
    </lineage>
</organism>
<keyword evidence="7" id="KW-0238">DNA-binding</keyword>
<evidence type="ECO:0000256" key="10">
    <source>
        <dbReference type="PROSITE-ProRule" id="PRU00042"/>
    </source>
</evidence>
<evidence type="ECO:0000256" key="6">
    <source>
        <dbReference type="ARBA" id="ARBA00023015"/>
    </source>
</evidence>
<evidence type="ECO:0000256" key="5">
    <source>
        <dbReference type="ARBA" id="ARBA00022833"/>
    </source>
</evidence>
<sequence>MMLCIYCQRRDFENTRERVEHELVCQKKKTTLKPILPKSNPKLKSTFSGEVESSVSQLSSTPKFKPKVSTKNKVGTVIMQPSVSLRTLVEFPCGKCSKKFVTPESLESHKEKEHSRPELFPCHLCGLTYESQQSMRRHLKMTHEGRRNVYPCLMCRKKGIKKQFSNRLVLEKHLMAKHKITKSKLTSNIVPEYPDEEDSILPPPPPIPSVVKRKADLKAVTDDSPIKRLRVAGDQLFNCAKCSFSCEDRTKFLEHLKEHNISNTIQCLECGLCFAIVQSLRKHLFMVHKIKDFEKYCVDEGLEFKEEEVDLIIQESHSDSENISHDEEDREHSGDPLECRVCYRKFEDQAKLRSHMRNHGMAFIRNRRRERTNSLKTSPSKSVNGNESSDSSVSTA</sequence>
<dbReference type="GO" id="GO:0003677">
    <property type="term" value="F:DNA binding"/>
    <property type="evidence" value="ECO:0007669"/>
    <property type="project" value="UniProtKB-KW"/>
</dbReference>
<proteinExistence type="predicted"/>
<dbReference type="PANTHER" id="PTHR47222">
    <property type="entry name" value="ZINC FINGER PROTEIN 532-RELATED"/>
    <property type="match status" value="1"/>
</dbReference>
<keyword evidence="3" id="KW-0677">Repeat</keyword>
<keyword evidence="6" id="KW-0805">Transcription regulation</keyword>
<dbReference type="Gene3D" id="3.30.160.60">
    <property type="entry name" value="Classic Zinc Finger"/>
    <property type="match status" value="3"/>
</dbReference>
<accession>A0AA89BZN2</accession>
<dbReference type="InterPro" id="IPR041697">
    <property type="entry name" value="Znf-C2H2_11"/>
</dbReference>
<evidence type="ECO:0000256" key="11">
    <source>
        <dbReference type="SAM" id="MobiDB-lite"/>
    </source>
</evidence>
<dbReference type="EMBL" id="VSWD01000007">
    <property type="protein sequence ID" value="KAK3096597.1"/>
    <property type="molecule type" value="Genomic_DNA"/>
</dbReference>
<dbReference type="GO" id="GO:0008270">
    <property type="term" value="F:zinc ion binding"/>
    <property type="evidence" value="ECO:0007669"/>
    <property type="project" value="UniProtKB-KW"/>
</dbReference>
<protein>
    <recommendedName>
        <fullName evidence="12">C2H2-type domain-containing protein</fullName>
    </recommendedName>
</protein>
<dbReference type="SUPFAM" id="SSF57667">
    <property type="entry name" value="beta-beta-alpha zinc fingers"/>
    <property type="match status" value="1"/>
</dbReference>
<evidence type="ECO:0000256" key="9">
    <source>
        <dbReference type="ARBA" id="ARBA00023242"/>
    </source>
</evidence>
<evidence type="ECO:0000259" key="12">
    <source>
        <dbReference type="PROSITE" id="PS50157"/>
    </source>
</evidence>
<evidence type="ECO:0000313" key="14">
    <source>
        <dbReference type="Proteomes" id="UP001186944"/>
    </source>
</evidence>